<proteinExistence type="predicted"/>
<evidence type="ECO:0000313" key="1">
    <source>
        <dbReference type="EMBL" id="OGD86492.1"/>
    </source>
</evidence>
<dbReference type="Proteomes" id="UP000179102">
    <property type="component" value="Unassembled WGS sequence"/>
</dbReference>
<accession>A0A1F5G3P9</accession>
<comment type="caution">
    <text evidence="1">The sequence shown here is derived from an EMBL/GenBank/DDBJ whole genome shotgun (WGS) entry which is preliminary data.</text>
</comment>
<reference evidence="1 2" key="1">
    <citation type="journal article" date="2016" name="Nat. Commun.">
        <title>Thousands of microbial genomes shed light on interconnected biogeochemical processes in an aquifer system.</title>
        <authorList>
            <person name="Anantharaman K."/>
            <person name="Brown C.T."/>
            <person name="Hug L.A."/>
            <person name="Sharon I."/>
            <person name="Castelle C.J."/>
            <person name="Probst A.J."/>
            <person name="Thomas B.C."/>
            <person name="Singh A."/>
            <person name="Wilkins M.J."/>
            <person name="Karaoz U."/>
            <person name="Brodie E.L."/>
            <person name="Williams K.H."/>
            <person name="Hubbard S.S."/>
            <person name="Banfield J.F."/>
        </authorList>
    </citation>
    <scope>NUCLEOTIDE SEQUENCE [LARGE SCALE GENOMIC DNA]</scope>
</reference>
<protein>
    <submittedName>
        <fullName evidence="1">Uncharacterized protein</fullName>
    </submittedName>
</protein>
<sequence>MERERTQDPLIEDHSRPLDTFDYEFINPKNKGTEVSIKQGGIPVWEKTVRNRIPININIRIAGYLPIPFYRIRIGWAKKQAEKAAKSFHQ</sequence>
<organism evidence="1 2">
    <name type="scientific">Candidatus Curtissbacteria bacterium RIFCSPHIGHO2_01_FULL_41_11</name>
    <dbReference type="NCBI Taxonomy" id="1797711"/>
    <lineage>
        <taxon>Bacteria</taxon>
        <taxon>Candidatus Curtissiibacteriota</taxon>
    </lineage>
</organism>
<dbReference type="EMBL" id="MFAZ01000042">
    <property type="protein sequence ID" value="OGD86492.1"/>
    <property type="molecule type" value="Genomic_DNA"/>
</dbReference>
<dbReference type="AlphaFoldDB" id="A0A1F5G3P9"/>
<evidence type="ECO:0000313" key="2">
    <source>
        <dbReference type="Proteomes" id="UP000179102"/>
    </source>
</evidence>
<name>A0A1F5G3P9_9BACT</name>
<gene>
    <name evidence="1" type="ORF">A2870_00180</name>
</gene>